<dbReference type="AlphaFoldDB" id="A0A0D0I3D7"/>
<keyword evidence="4" id="KW-0472">Membrane</keyword>
<protein>
    <recommendedName>
        <fullName evidence="5">HTH araC/xylS-type domain-containing protein</fullName>
    </recommendedName>
</protein>
<keyword evidence="4" id="KW-0812">Transmembrane</keyword>
<dbReference type="InterPro" id="IPR020449">
    <property type="entry name" value="Tscrpt_reg_AraC-type_HTH"/>
</dbReference>
<dbReference type="InterPro" id="IPR015943">
    <property type="entry name" value="WD40/YVTN_repeat-like_dom_sf"/>
</dbReference>
<dbReference type="SUPFAM" id="SSF63829">
    <property type="entry name" value="Calcium-dependent phosphotriesterase"/>
    <property type="match status" value="2"/>
</dbReference>
<keyword evidence="2" id="KW-0238">DNA-binding</keyword>
<dbReference type="STRING" id="1602171.ST44_10860"/>
<dbReference type="Pfam" id="PF12833">
    <property type="entry name" value="HTH_18"/>
    <property type="match status" value="1"/>
</dbReference>
<dbReference type="PANTHER" id="PTHR43280">
    <property type="entry name" value="ARAC-FAMILY TRANSCRIPTIONAL REGULATOR"/>
    <property type="match status" value="1"/>
</dbReference>
<dbReference type="PANTHER" id="PTHR43280:SF2">
    <property type="entry name" value="HTH-TYPE TRANSCRIPTIONAL REGULATOR EXSA"/>
    <property type="match status" value="1"/>
</dbReference>
<accession>A0A0D0I3D7</accession>
<evidence type="ECO:0000256" key="4">
    <source>
        <dbReference type="SAM" id="Phobius"/>
    </source>
</evidence>
<keyword evidence="1" id="KW-0805">Transcription regulation</keyword>
<reference evidence="6 7" key="1">
    <citation type="submission" date="2015-01" db="EMBL/GenBank/DDBJ databases">
        <title>Comparative genomics of non-oral Prevotella species.</title>
        <authorList>
            <person name="Accetto T."/>
            <person name="Nograsek B."/>
            <person name="Avgustin G."/>
        </authorList>
    </citation>
    <scope>NUCLEOTIDE SEQUENCE [LARGE SCALE GENOMIC DNA]</scope>
    <source>
        <strain evidence="6 7">P5-119</strain>
    </source>
</reference>
<dbReference type="Proteomes" id="UP000032046">
    <property type="component" value="Unassembled WGS sequence"/>
</dbReference>
<evidence type="ECO:0000256" key="2">
    <source>
        <dbReference type="ARBA" id="ARBA00023125"/>
    </source>
</evidence>
<keyword evidence="7" id="KW-1185">Reference proteome</keyword>
<dbReference type="Pfam" id="PF07494">
    <property type="entry name" value="Reg_prop"/>
    <property type="match status" value="3"/>
</dbReference>
<dbReference type="InterPro" id="IPR011110">
    <property type="entry name" value="Reg_prop"/>
</dbReference>
<dbReference type="Gene3D" id="2.130.10.10">
    <property type="entry name" value="YVTN repeat-like/Quinoprotein amine dehydrogenase"/>
    <property type="match status" value="2"/>
</dbReference>
<name>A0A0D0I3D7_9BACT</name>
<gene>
    <name evidence="6" type="ORF">ST44_10860</name>
</gene>
<dbReference type="InterPro" id="IPR018060">
    <property type="entry name" value="HTH_AraC"/>
</dbReference>
<dbReference type="InterPro" id="IPR009057">
    <property type="entry name" value="Homeodomain-like_sf"/>
</dbReference>
<feature type="domain" description="HTH araC/xylS-type" evidence="5">
    <location>
        <begin position="719"/>
        <end position="819"/>
    </location>
</feature>
<dbReference type="GO" id="GO:0043565">
    <property type="term" value="F:sequence-specific DNA binding"/>
    <property type="evidence" value="ECO:0007669"/>
    <property type="project" value="InterPro"/>
</dbReference>
<dbReference type="GO" id="GO:0003700">
    <property type="term" value="F:DNA-binding transcription factor activity"/>
    <property type="evidence" value="ECO:0007669"/>
    <property type="project" value="InterPro"/>
</dbReference>
<dbReference type="Gene3D" id="2.60.40.10">
    <property type="entry name" value="Immunoglobulins"/>
    <property type="match status" value="1"/>
</dbReference>
<evidence type="ECO:0000259" key="5">
    <source>
        <dbReference type="PROSITE" id="PS01124"/>
    </source>
</evidence>
<dbReference type="PRINTS" id="PR00032">
    <property type="entry name" value="HTHARAC"/>
</dbReference>
<dbReference type="InterPro" id="IPR013783">
    <property type="entry name" value="Ig-like_fold"/>
</dbReference>
<evidence type="ECO:0000256" key="3">
    <source>
        <dbReference type="ARBA" id="ARBA00023163"/>
    </source>
</evidence>
<dbReference type="SMART" id="SM00342">
    <property type="entry name" value="HTH_ARAC"/>
    <property type="match status" value="1"/>
</dbReference>
<proteinExistence type="predicted"/>
<evidence type="ECO:0000313" key="6">
    <source>
        <dbReference type="EMBL" id="KIP60498.1"/>
    </source>
</evidence>
<feature type="transmembrane region" description="Helical" evidence="4">
    <location>
        <begin position="633"/>
        <end position="654"/>
    </location>
</feature>
<dbReference type="InterPro" id="IPR011123">
    <property type="entry name" value="Y_Y_Y"/>
</dbReference>
<keyword evidence="3" id="KW-0804">Transcription</keyword>
<organism evidence="6 7">
    <name type="scientific">Prevotella pectinovora</name>
    <dbReference type="NCBI Taxonomy" id="1602169"/>
    <lineage>
        <taxon>Bacteria</taxon>
        <taxon>Pseudomonadati</taxon>
        <taxon>Bacteroidota</taxon>
        <taxon>Bacteroidia</taxon>
        <taxon>Bacteroidales</taxon>
        <taxon>Prevotellaceae</taxon>
        <taxon>Prevotella</taxon>
    </lineage>
</organism>
<dbReference type="Pfam" id="PF07495">
    <property type="entry name" value="Y_Y_Y"/>
    <property type="match status" value="1"/>
</dbReference>
<dbReference type="EMBL" id="JXQK01000080">
    <property type="protein sequence ID" value="KIP60498.1"/>
    <property type="molecule type" value="Genomic_DNA"/>
</dbReference>
<comment type="caution">
    <text evidence="6">The sequence shown here is derived from an EMBL/GenBank/DDBJ whole genome shotgun (WGS) entry which is preliminary data.</text>
</comment>
<dbReference type="Gene3D" id="1.10.10.60">
    <property type="entry name" value="Homeodomain-like"/>
    <property type="match status" value="1"/>
</dbReference>
<keyword evidence="4" id="KW-1133">Transmembrane helix</keyword>
<dbReference type="PROSITE" id="PS01124">
    <property type="entry name" value="HTH_ARAC_FAMILY_2"/>
    <property type="match status" value="1"/>
</dbReference>
<sequence length="824" mass="93259">MRLISDNIMNVKRMLLSFLLTLLTGISLAGNTEVQITHFSEKDGLPQSVFTGIIQDSKGYIWISSWNGLCRYDGYSFFHYKARQGDNCPLPNNRILSISETKDGNILCKFHENKFFLFKCNEKRFVALPDRVKSQADRFRPTAQQKSMIGCLPEYKDIETRILYKDRQGGYWVFTHSGLDRVVFNKKRLSPVKRSSEGEEFIRCIFQYGADDIFVADKNGVICVWDKVGNTKGYLCGNGSISKLRHPFGANAYCMFRDSHGYLWIGTKPNGLFRLMPLKDGGFKVKAFFKGKDNKYGINNNSVYSVLEDKFGRILVGTYGGGLNVIVNPWSETPQFIHCDNGLDRYPVEAKFIHDMLLVPDGSLLLATNDGLFATKIQRGIHGLRFLQNKRVPSDVESLGNNQVMSLLRSKDGKIYVATYGGGLNVVSSGNLFSDKIRFRAYTMDNGMSTDIVLALYEDKKGLIWAVSEHGLMSFNPRNDTFTNYIEGTFTKGFSFSECPPLGINTGKTTLFGTTQGVLAVDENVLGKSRYVPKIVFDMPDSITLSPEEKSLNVSFAAIDYNKTEPIQYAYMLEDVDKKWLYTKDNHINLSNIPAGTFRLRVRSTNGDGVWVDNEACIIIHRTPYFNERPVAWMLYGGLVLAFIFLLVKVICYIRSLEKEIRILRLSKEEKMEYIKVRLGDMIEGDAQPALPAAIDGSVYGIGSVSSSDGTGSDNAFKEKVETFMQKHYSDSELNVGMFSCEMGLSRSLLYIQMKKVYGCTPNIYMQNYRLEKAYGMLINDKGLNVSEIAYRCGFTDPKYFSRCFKKAEGCTPTEFRERHQLTE</sequence>
<dbReference type="SUPFAM" id="SSF46689">
    <property type="entry name" value="Homeodomain-like"/>
    <property type="match status" value="1"/>
</dbReference>
<evidence type="ECO:0000256" key="1">
    <source>
        <dbReference type="ARBA" id="ARBA00023015"/>
    </source>
</evidence>
<evidence type="ECO:0000313" key="7">
    <source>
        <dbReference type="Proteomes" id="UP000032046"/>
    </source>
</evidence>